<dbReference type="SMART" id="SM00220">
    <property type="entry name" value="S_TKc"/>
    <property type="match status" value="1"/>
</dbReference>
<dbReference type="PANTHER" id="PTHR24362:SF309">
    <property type="entry name" value="PROTEIN KINASE DOMAIN-CONTAINING PROTEIN"/>
    <property type="match status" value="1"/>
</dbReference>
<dbReference type="PROSITE" id="PS50011">
    <property type="entry name" value="PROTEIN_KINASE_DOM"/>
    <property type="match status" value="1"/>
</dbReference>
<dbReference type="PROSITE" id="PS00108">
    <property type="entry name" value="PROTEIN_KINASE_ST"/>
    <property type="match status" value="1"/>
</dbReference>
<name>A0ABR2JT19_9EUKA</name>
<evidence type="ECO:0000259" key="1">
    <source>
        <dbReference type="PROSITE" id="PS50011"/>
    </source>
</evidence>
<reference evidence="2 3" key="1">
    <citation type="submission" date="2024-04" db="EMBL/GenBank/DDBJ databases">
        <title>Tritrichomonas musculus Genome.</title>
        <authorList>
            <person name="Alves-Ferreira E."/>
            <person name="Grigg M."/>
            <person name="Lorenzi H."/>
            <person name="Galac M."/>
        </authorList>
    </citation>
    <scope>NUCLEOTIDE SEQUENCE [LARGE SCALE GENOMIC DNA]</scope>
    <source>
        <strain evidence="2 3">EAF2021</strain>
    </source>
</reference>
<evidence type="ECO:0000313" key="2">
    <source>
        <dbReference type="EMBL" id="KAK8881598.1"/>
    </source>
</evidence>
<dbReference type="EMBL" id="JAPFFF010000010">
    <property type="protein sequence ID" value="KAK8881598.1"/>
    <property type="molecule type" value="Genomic_DNA"/>
</dbReference>
<proteinExistence type="predicted"/>
<accession>A0ABR2JT19</accession>
<evidence type="ECO:0000313" key="3">
    <source>
        <dbReference type="Proteomes" id="UP001470230"/>
    </source>
</evidence>
<dbReference type="Proteomes" id="UP001470230">
    <property type="component" value="Unassembled WGS sequence"/>
</dbReference>
<dbReference type="Pfam" id="PF00069">
    <property type="entry name" value="Pkinase"/>
    <property type="match status" value="1"/>
</dbReference>
<comment type="caution">
    <text evidence="2">The sequence shown here is derived from an EMBL/GenBank/DDBJ whole genome shotgun (WGS) entry which is preliminary data.</text>
</comment>
<dbReference type="InterPro" id="IPR000719">
    <property type="entry name" value="Prot_kinase_dom"/>
</dbReference>
<gene>
    <name evidence="2" type="ORF">M9Y10_004342</name>
</gene>
<organism evidence="2 3">
    <name type="scientific">Tritrichomonas musculus</name>
    <dbReference type="NCBI Taxonomy" id="1915356"/>
    <lineage>
        <taxon>Eukaryota</taxon>
        <taxon>Metamonada</taxon>
        <taxon>Parabasalia</taxon>
        <taxon>Tritrichomonadida</taxon>
        <taxon>Tritrichomonadidae</taxon>
        <taxon>Tritrichomonas</taxon>
    </lineage>
</organism>
<sequence length="373" mass="42379">MISDLPCVIHDYTFFKLIGKGGFSSVYLVRSNRSDFLYCAKVTQIQNPDSKDEEWKTIDNEIKALTLLNHPNIVRLYDHFHDNAHFYIILEYCSGGNLQTQIPKNRGLALLLFKRIANQIISALATCHRNNIAHHDLKLGNVLLDGYKRVKLADFGISVKTKHPNELSDSYAGSIQYEAPEILNKVPHDPFKADIWALGVLFAHLITGQSPWRCDTIGKLKRCILTANFSLRSSTPPELVDIIKQMIVIEPEKRLSMSDLVRNPFFVEEAKISSFPFLCQFKDCLCPDGRKIVLPSKNENTITFASEEEESPELTMEELTRMDESHPVSYKTSHVLAICQRNIKGSIGVPVIRTRYHSFEKSIPTFADNINIV</sequence>
<dbReference type="PANTHER" id="PTHR24362">
    <property type="entry name" value="SERINE/THREONINE-PROTEIN KINASE NEK"/>
    <property type="match status" value="1"/>
</dbReference>
<dbReference type="InterPro" id="IPR008271">
    <property type="entry name" value="Ser/Thr_kinase_AS"/>
</dbReference>
<protein>
    <recommendedName>
        <fullName evidence="1">Protein kinase domain-containing protein</fullName>
    </recommendedName>
</protein>
<dbReference type="SUPFAM" id="SSF56112">
    <property type="entry name" value="Protein kinase-like (PK-like)"/>
    <property type="match status" value="1"/>
</dbReference>
<feature type="domain" description="Protein kinase" evidence="1">
    <location>
        <begin position="12"/>
        <end position="266"/>
    </location>
</feature>
<keyword evidence="3" id="KW-1185">Reference proteome</keyword>
<dbReference type="InterPro" id="IPR011009">
    <property type="entry name" value="Kinase-like_dom_sf"/>
</dbReference>
<dbReference type="Gene3D" id="1.10.510.10">
    <property type="entry name" value="Transferase(Phosphotransferase) domain 1"/>
    <property type="match status" value="1"/>
</dbReference>